<proteinExistence type="predicted"/>
<accession>A0A2P4XYZ8</accession>
<sequence>MSHLELYNHRNLQNASKNRLVTTRSARRLGRGGRAPKYPELEERLHVWVLHRNSKGLRAKDNYLRLQAQIITAIYMVLQHLHLMQQLGGWRGLRRGSSSSHVGRQLYEHYWNICSDIPVVYPARPPTRRSSQHQPHNVINMDQVPRYFETEPKRQQSQHEDHARYYYKNKPKIPDGAVIHVNKMEIWSDEILMDLFYLVDSYGCHVKRLESHRPERYNTFVTIIPLNLVNILQPLDVAMTHSSQAFYQNNNGEYIGVMQDPAIQITKFPATTQWVNGLWVSTRTPENVNKAFEICSLVPKEPFNEDKLHQPLKEILAPDLDIERWHAPYHHLLQQTDDQEQLCVAAHEWDLPDDTDYVASLNDLERLINPAYLTDIMHGDLFSASTLYTWSIGVKFVDADCKVVSTFV</sequence>
<gene>
    <name evidence="1" type="ORF">PHPALM_12726</name>
</gene>
<protein>
    <submittedName>
        <fullName evidence="1">Uncharacterized protein</fullName>
    </submittedName>
</protein>
<organism evidence="1 2">
    <name type="scientific">Phytophthora palmivora</name>
    <dbReference type="NCBI Taxonomy" id="4796"/>
    <lineage>
        <taxon>Eukaryota</taxon>
        <taxon>Sar</taxon>
        <taxon>Stramenopiles</taxon>
        <taxon>Oomycota</taxon>
        <taxon>Peronosporomycetes</taxon>
        <taxon>Peronosporales</taxon>
        <taxon>Peronosporaceae</taxon>
        <taxon>Phytophthora</taxon>
    </lineage>
</organism>
<dbReference type="Proteomes" id="UP000237271">
    <property type="component" value="Unassembled WGS sequence"/>
</dbReference>
<evidence type="ECO:0000313" key="2">
    <source>
        <dbReference type="Proteomes" id="UP000237271"/>
    </source>
</evidence>
<name>A0A2P4XYZ8_9STRA</name>
<evidence type="ECO:0000313" key="1">
    <source>
        <dbReference type="EMBL" id="POM70786.1"/>
    </source>
</evidence>
<keyword evidence="2" id="KW-1185">Reference proteome</keyword>
<dbReference type="AlphaFoldDB" id="A0A2P4XYZ8"/>
<dbReference type="OrthoDB" id="102509at2759"/>
<reference evidence="1 2" key="1">
    <citation type="journal article" date="2017" name="Genome Biol. Evol.">
        <title>Phytophthora megakarya and P. palmivora, closely related causal agents of cacao black pod rot, underwent increases in genome sizes and gene numbers by different mechanisms.</title>
        <authorList>
            <person name="Ali S.S."/>
            <person name="Shao J."/>
            <person name="Lary D.J."/>
            <person name="Kronmiller B."/>
            <person name="Shen D."/>
            <person name="Strem M.D."/>
            <person name="Amoako-Attah I."/>
            <person name="Akrofi A.Y."/>
            <person name="Begoude B.A."/>
            <person name="Ten Hoopen G.M."/>
            <person name="Coulibaly K."/>
            <person name="Kebe B.I."/>
            <person name="Melnick R.L."/>
            <person name="Guiltinan M.J."/>
            <person name="Tyler B.M."/>
            <person name="Meinhardt L.W."/>
            <person name="Bailey B.A."/>
        </authorList>
    </citation>
    <scope>NUCLEOTIDE SEQUENCE [LARGE SCALE GENOMIC DNA]</scope>
    <source>
        <strain evidence="2">sbr112.9</strain>
    </source>
</reference>
<comment type="caution">
    <text evidence="1">The sequence shown here is derived from an EMBL/GenBank/DDBJ whole genome shotgun (WGS) entry which is preliminary data.</text>
</comment>
<dbReference type="EMBL" id="NCKW01006781">
    <property type="protein sequence ID" value="POM70786.1"/>
    <property type="molecule type" value="Genomic_DNA"/>
</dbReference>